<proteinExistence type="predicted"/>
<comment type="caution">
    <text evidence="1">The sequence shown here is derived from an EMBL/GenBank/DDBJ whole genome shotgun (WGS) entry which is preliminary data.</text>
</comment>
<dbReference type="Proteomes" id="UP000294914">
    <property type="component" value="Unassembled WGS sequence"/>
</dbReference>
<organism evidence="1 2">
    <name type="scientific">Thiohalophilus thiocyanatoxydans</name>
    <dbReference type="NCBI Taxonomy" id="381308"/>
    <lineage>
        <taxon>Bacteria</taxon>
        <taxon>Pseudomonadati</taxon>
        <taxon>Pseudomonadota</taxon>
        <taxon>Gammaproteobacteria</taxon>
        <taxon>Thiohalomonadales</taxon>
        <taxon>Thiohalophilaceae</taxon>
        <taxon>Thiohalophilus</taxon>
    </lineage>
</organism>
<keyword evidence="2" id="KW-1185">Reference proteome</keyword>
<accession>A0A4R8IPB4</accession>
<dbReference type="RefSeq" id="WP_134082008.1">
    <property type="nucleotide sequence ID" value="NZ_SOQX01000002.1"/>
</dbReference>
<dbReference type="EMBL" id="SOQX01000002">
    <property type="protein sequence ID" value="TDY02762.1"/>
    <property type="molecule type" value="Genomic_DNA"/>
</dbReference>
<evidence type="ECO:0000313" key="2">
    <source>
        <dbReference type="Proteomes" id="UP000294914"/>
    </source>
</evidence>
<gene>
    <name evidence="1" type="ORF">EDC23_1143</name>
</gene>
<dbReference type="OrthoDB" id="5800801at2"/>
<reference evidence="1 2" key="1">
    <citation type="submission" date="2019-03" db="EMBL/GenBank/DDBJ databases">
        <title>Genomic Encyclopedia of Type Strains, Phase IV (KMG-IV): sequencing the most valuable type-strain genomes for metagenomic binning, comparative biology and taxonomic classification.</title>
        <authorList>
            <person name="Goeker M."/>
        </authorList>
    </citation>
    <scope>NUCLEOTIDE SEQUENCE [LARGE SCALE GENOMIC DNA]</scope>
    <source>
        <strain evidence="1 2">DSM 16326</strain>
    </source>
</reference>
<sequence>MGLKFSRVALSLVVKVPLEVLEQHMVANPAVVGEELAREVARYAQQHDLGYYPALDYFLEHGGVEPDLLNAVESMTWLVTGLVREEIKTRLRPVFSNLRFESIQALAYTMPTVRPGQNNALLRLGEHFTPDQVKLTLIATSIRHRDTPETAIKMAERMTWRWLHEHFEAIDITNIRYLPPDGDETQA</sequence>
<name>A0A4R8IPB4_9GAMM</name>
<evidence type="ECO:0000313" key="1">
    <source>
        <dbReference type="EMBL" id="TDY02762.1"/>
    </source>
</evidence>
<protein>
    <submittedName>
        <fullName evidence="1">Uncharacterized protein</fullName>
    </submittedName>
</protein>
<dbReference type="AlphaFoldDB" id="A0A4R8IPB4"/>